<accession>A0ABT3IH65</accession>
<dbReference type="Proteomes" id="UP001207742">
    <property type="component" value="Unassembled WGS sequence"/>
</dbReference>
<evidence type="ECO:0000313" key="1">
    <source>
        <dbReference type="EMBL" id="MCW3483286.1"/>
    </source>
</evidence>
<proteinExistence type="predicted"/>
<comment type="caution">
    <text evidence="1">The sequence shown here is derived from an EMBL/GenBank/DDBJ whole genome shotgun (WGS) entry which is preliminary data.</text>
</comment>
<dbReference type="PANTHER" id="PTHR43422">
    <property type="entry name" value="THIAMINE THIAZOLE SYNTHASE"/>
    <property type="match status" value="1"/>
</dbReference>
<gene>
    <name evidence="1" type="ORF">OL497_05240</name>
</gene>
<dbReference type="Gene3D" id="3.50.50.60">
    <property type="entry name" value="FAD/NAD(P)-binding domain"/>
    <property type="match status" value="1"/>
</dbReference>
<dbReference type="PANTHER" id="PTHR43422:SF3">
    <property type="entry name" value="THIAMINE THIAZOLE SYNTHASE"/>
    <property type="match status" value="1"/>
</dbReference>
<protein>
    <recommendedName>
        <fullName evidence="3">FAD-binding domain-containing protein</fullName>
    </recommendedName>
</protein>
<sequence>MDQQSSRHHAIVIGGSITGLLAARVLADHFEKVTVLEKDTLTDTPVPHKTVPQGYHQHIVLGKGIDLLDNWFPGIIAEIIAEGGGRVDAGADLAWFFHGAWRPRFTSGLYTLISARPYTEFHVKRRLLAGYTNVVIQDDRHVAGLLVNDDKTRINGIQLREPNGNVTSLTADLVVDAGGRGSQTPEWLENIGYTKPPEEEVEINVGYTTNLYPFPENFKEDWKVLAIYPEYPHSWRGGFLSKVQGNQLMVTLTGYFDDYAPTDEAGYVAFAASLPKPDIYNQIVHQQPIGPAKLYKVVKTRRRYYEQLASLPDGLVVVGDAVCVFNPVFGQGITVAACHVAELQQYLANAADNAKGFTLAFQRQLINHLDLPWMLTSVIDLSYPQTKGKRARGASVMSWGLKKMLGACSKDAHVQQVFLRVFHMYEGAAAMASPGFIFRVIWFMIKSAFLPKSSIMNTKTIPSHSGKDLSR</sequence>
<reference evidence="1 2" key="1">
    <citation type="submission" date="2022-10" db="EMBL/GenBank/DDBJ databases">
        <title>Chitinophaga nivalis PC15 sp. nov., isolated from Pyeongchang county, South Korea.</title>
        <authorList>
            <person name="Trinh H.N."/>
        </authorList>
    </citation>
    <scope>NUCLEOTIDE SEQUENCE [LARGE SCALE GENOMIC DNA]</scope>
    <source>
        <strain evidence="1 2">PC14</strain>
    </source>
</reference>
<dbReference type="RefSeq" id="WP_264728467.1">
    <property type="nucleotide sequence ID" value="NZ_JAPDNR010000001.1"/>
</dbReference>
<dbReference type="InterPro" id="IPR036188">
    <property type="entry name" value="FAD/NAD-bd_sf"/>
</dbReference>
<dbReference type="SUPFAM" id="SSF51905">
    <property type="entry name" value="FAD/NAD(P)-binding domain"/>
    <property type="match status" value="1"/>
</dbReference>
<evidence type="ECO:0000313" key="2">
    <source>
        <dbReference type="Proteomes" id="UP001207742"/>
    </source>
</evidence>
<keyword evidence="2" id="KW-1185">Reference proteome</keyword>
<organism evidence="1 2">
    <name type="scientific">Chitinophaga nivalis</name>
    <dbReference type="NCBI Taxonomy" id="2991709"/>
    <lineage>
        <taxon>Bacteria</taxon>
        <taxon>Pseudomonadati</taxon>
        <taxon>Bacteroidota</taxon>
        <taxon>Chitinophagia</taxon>
        <taxon>Chitinophagales</taxon>
        <taxon>Chitinophagaceae</taxon>
        <taxon>Chitinophaga</taxon>
    </lineage>
</organism>
<evidence type="ECO:0008006" key="3">
    <source>
        <dbReference type="Google" id="ProtNLM"/>
    </source>
</evidence>
<name>A0ABT3IH65_9BACT</name>
<dbReference type="EMBL" id="JAPDNS010000001">
    <property type="protein sequence ID" value="MCW3483286.1"/>
    <property type="molecule type" value="Genomic_DNA"/>
</dbReference>